<accession>A0ABS6JT31</accession>
<sequence length="103" mass="11869">MEINKLQNMQQLQSIMKPQNLGNKLTPHEAQTSFKNWLNEAITNVNQSQVNSQKMTEKVVRGENVDLHDVMITAQQASITLQTTVEIRNKVIEAYQEVMRMQV</sequence>
<evidence type="ECO:0000256" key="1">
    <source>
        <dbReference type="ARBA" id="ARBA00004117"/>
    </source>
</evidence>
<reference evidence="6 7" key="1">
    <citation type="submission" date="2021-06" db="EMBL/GenBank/DDBJ databases">
        <title>Bacillus sp. RD4P76, an endophyte from a halophyte.</title>
        <authorList>
            <person name="Sun J.-Q."/>
        </authorList>
    </citation>
    <scope>NUCLEOTIDE SEQUENCE [LARGE SCALE GENOMIC DNA]</scope>
    <source>
        <strain evidence="6 7">JCM 17098</strain>
    </source>
</reference>
<dbReference type="HAMAP" id="MF_00724">
    <property type="entry name" value="FliE"/>
    <property type="match status" value="1"/>
</dbReference>
<dbReference type="InterPro" id="IPR001624">
    <property type="entry name" value="FliE"/>
</dbReference>
<evidence type="ECO:0000256" key="3">
    <source>
        <dbReference type="ARBA" id="ARBA00023143"/>
    </source>
</evidence>
<keyword evidence="6" id="KW-0969">Cilium</keyword>
<dbReference type="NCBIfam" id="TIGR00205">
    <property type="entry name" value="fliE"/>
    <property type="match status" value="1"/>
</dbReference>
<evidence type="ECO:0000256" key="5">
    <source>
        <dbReference type="NCBIfam" id="TIGR00205"/>
    </source>
</evidence>
<evidence type="ECO:0000313" key="7">
    <source>
        <dbReference type="Proteomes" id="UP000790580"/>
    </source>
</evidence>
<proteinExistence type="inferred from homology"/>
<dbReference type="PRINTS" id="PR01006">
    <property type="entry name" value="FLGHOOKFLIE"/>
</dbReference>
<comment type="subcellular location">
    <subcellularLocation>
        <location evidence="1 4">Bacterial flagellum basal body</location>
    </subcellularLocation>
</comment>
<dbReference type="Proteomes" id="UP000790580">
    <property type="component" value="Unassembled WGS sequence"/>
</dbReference>
<evidence type="ECO:0000256" key="2">
    <source>
        <dbReference type="ARBA" id="ARBA00009272"/>
    </source>
</evidence>
<evidence type="ECO:0000313" key="6">
    <source>
        <dbReference type="EMBL" id="MBU9720315.1"/>
    </source>
</evidence>
<organism evidence="6 7">
    <name type="scientific">Evansella alkalicola</name>
    <dbReference type="NCBI Taxonomy" id="745819"/>
    <lineage>
        <taxon>Bacteria</taxon>
        <taxon>Bacillati</taxon>
        <taxon>Bacillota</taxon>
        <taxon>Bacilli</taxon>
        <taxon>Bacillales</taxon>
        <taxon>Bacillaceae</taxon>
        <taxon>Evansella</taxon>
    </lineage>
</organism>
<keyword evidence="7" id="KW-1185">Reference proteome</keyword>
<dbReference type="EMBL" id="JAHQCR010000016">
    <property type="protein sequence ID" value="MBU9720315.1"/>
    <property type="molecule type" value="Genomic_DNA"/>
</dbReference>
<comment type="caution">
    <text evidence="6">The sequence shown here is derived from an EMBL/GenBank/DDBJ whole genome shotgun (WGS) entry which is preliminary data.</text>
</comment>
<keyword evidence="3 4" id="KW-0975">Bacterial flagellum</keyword>
<dbReference type="PANTHER" id="PTHR34653">
    <property type="match status" value="1"/>
</dbReference>
<evidence type="ECO:0000256" key="4">
    <source>
        <dbReference type="HAMAP-Rule" id="MF_00724"/>
    </source>
</evidence>
<protein>
    <recommendedName>
        <fullName evidence="4 5">Flagellar hook-basal body complex protein FliE</fullName>
    </recommendedName>
</protein>
<name>A0ABS6JT31_9BACI</name>
<keyword evidence="6" id="KW-0282">Flagellum</keyword>
<dbReference type="PANTHER" id="PTHR34653:SF1">
    <property type="entry name" value="FLAGELLAR HOOK-BASAL BODY COMPLEX PROTEIN FLIE"/>
    <property type="match status" value="1"/>
</dbReference>
<dbReference type="RefSeq" id="WP_088075698.1">
    <property type="nucleotide sequence ID" value="NZ_JAHQCR010000016.1"/>
</dbReference>
<dbReference type="Pfam" id="PF02049">
    <property type="entry name" value="FliE"/>
    <property type="match status" value="1"/>
</dbReference>
<keyword evidence="6" id="KW-0966">Cell projection</keyword>
<gene>
    <name evidence="4 6" type="primary">fliE</name>
    <name evidence="6" type="ORF">KS407_02535</name>
</gene>
<comment type="similarity">
    <text evidence="2 4">Belongs to the FliE family.</text>
</comment>